<dbReference type="AlphaFoldDB" id="A0A915AF94"/>
<evidence type="ECO:0000313" key="2">
    <source>
        <dbReference type="WBParaSite" id="PgR004_g177_t01"/>
    </source>
</evidence>
<organism evidence="1 2">
    <name type="scientific">Parascaris univalens</name>
    <name type="common">Nematode worm</name>
    <dbReference type="NCBI Taxonomy" id="6257"/>
    <lineage>
        <taxon>Eukaryota</taxon>
        <taxon>Metazoa</taxon>
        <taxon>Ecdysozoa</taxon>
        <taxon>Nematoda</taxon>
        <taxon>Chromadorea</taxon>
        <taxon>Rhabditida</taxon>
        <taxon>Spirurina</taxon>
        <taxon>Ascaridomorpha</taxon>
        <taxon>Ascaridoidea</taxon>
        <taxon>Ascarididae</taxon>
        <taxon>Parascaris</taxon>
    </lineage>
</organism>
<dbReference type="Proteomes" id="UP000887569">
    <property type="component" value="Unplaced"/>
</dbReference>
<sequence>MGLMCGDSTTRMCSLVCGETCLDSIFTSRDYRQLPSIFISSHSCLCILAQILRWMQFIGFFKECMLTAACWLSVIWCLFVRILKCPDHLCSCEFLLVFPFPQWSKRLFEAQMRFFLVFCRSCVHFLRCRRKFF</sequence>
<dbReference type="WBParaSite" id="PgR004_g177_t01">
    <property type="protein sequence ID" value="PgR004_g177_t01"/>
    <property type="gene ID" value="PgR004_g177"/>
</dbReference>
<name>A0A915AF94_PARUN</name>
<evidence type="ECO:0000313" key="1">
    <source>
        <dbReference type="Proteomes" id="UP000887569"/>
    </source>
</evidence>
<keyword evidence="1" id="KW-1185">Reference proteome</keyword>
<accession>A0A915AF94</accession>
<reference evidence="2" key="1">
    <citation type="submission" date="2022-11" db="UniProtKB">
        <authorList>
            <consortium name="WormBaseParasite"/>
        </authorList>
    </citation>
    <scope>IDENTIFICATION</scope>
</reference>
<protein>
    <submittedName>
        <fullName evidence="2">Uncharacterized protein</fullName>
    </submittedName>
</protein>
<proteinExistence type="predicted"/>